<evidence type="ECO:0000313" key="5">
    <source>
        <dbReference type="EMBL" id="SFP72520.1"/>
    </source>
</evidence>
<dbReference type="AlphaFoldDB" id="A0A662ZJW3"/>
<dbReference type="GO" id="GO:0005829">
    <property type="term" value="C:cytosol"/>
    <property type="evidence" value="ECO:0007669"/>
    <property type="project" value="TreeGrafter"/>
</dbReference>
<dbReference type="Proteomes" id="UP000243745">
    <property type="component" value="Unassembled WGS sequence"/>
</dbReference>
<keyword evidence="2 3" id="KW-0378">Hydrolase</keyword>
<feature type="domain" description="HotDog ACOT-type" evidence="4">
    <location>
        <begin position="15"/>
        <end position="129"/>
    </location>
</feature>
<dbReference type="Pfam" id="PF03061">
    <property type="entry name" value="4HBT"/>
    <property type="match status" value="1"/>
</dbReference>
<sequence>MTDIKNVDEVPAEKPRGMLMLRTLTMPADANPNGDVFGGWLMSQLDAAGAMMAYELCRGKVVTVAVDEIVFRNPVHVGDVVCVYCRVIHVGNTSLKIQLQMWTKHNDEARTSRVKVTECGITYVAVDDNGVKRHLPRELVEHKDELILNGYESMYSGNSQYECY</sequence>
<dbReference type="InterPro" id="IPR040170">
    <property type="entry name" value="Cytosol_ACT"/>
</dbReference>
<evidence type="ECO:0000256" key="3">
    <source>
        <dbReference type="PROSITE-ProRule" id="PRU01106"/>
    </source>
</evidence>
<proteinExistence type="inferred from homology"/>
<keyword evidence="6" id="KW-1185">Reference proteome</keyword>
<gene>
    <name evidence="5" type="ORF">SAMN02910344_02156</name>
</gene>
<dbReference type="PANTHER" id="PTHR11049:SF5">
    <property type="entry name" value="ACYL-COA THIOESTER HYDROLASE YCIA"/>
    <property type="match status" value="1"/>
</dbReference>
<dbReference type="SUPFAM" id="SSF54637">
    <property type="entry name" value="Thioesterase/thiol ester dehydrase-isomerase"/>
    <property type="match status" value="1"/>
</dbReference>
<dbReference type="Gene3D" id="3.10.129.10">
    <property type="entry name" value="Hotdog Thioesterase"/>
    <property type="match status" value="1"/>
</dbReference>
<evidence type="ECO:0000256" key="2">
    <source>
        <dbReference type="ARBA" id="ARBA00022801"/>
    </source>
</evidence>
<dbReference type="GO" id="GO:0009062">
    <property type="term" value="P:fatty acid catabolic process"/>
    <property type="evidence" value="ECO:0007669"/>
    <property type="project" value="TreeGrafter"/>
</dbReference>
<dbReference type="EMBL" id="FOXF01000063">
    <property type="protein sequence ID" value="SFP72520.1"/>
    <property type="molecule type" value="Genomic_DNA"/>
</dbReference>
<dbReference type="InterPro" id="IPR029069">
    <property type="entry name" value="HotDog_dom_sf"/>
</dbReference>
<protein>
    <submittedName>
        <fullName evidence="5">Acyl-CoA thioesterase YciA</fullName>
    </submittedName>
</protein>
<name>A0A662ZJW3_9GAMM</name>
<comment type="similarity">
    <text evidence="1">Belongs to the acyl coenzyme A hydrolase family.</text>
</comment>
<dbReference type="RefSeq" id="WP_051621759.1">
    <property type="nucleotide sequence ID" value="NZ_FOXF01000063.1"/>
</dbReference>
<dbReference type="InterPro" id="IPR033120">
    <property type="entry name" value="HOTDOG_ACOT"/>
</dbReference>
<dbReference type="CDD" id="cd03442">
    <property type="entry name" value="BFIT_BACH"/>
    <property type="match status" value="1"/>
</dbReference>
<accession>A0A662ZJW3</accession>
<evidence type="ECO:0000256" key="1">
    <source>
        <dbReference type="ARBA" id="ARBA00010458"/>
    </source>
</evidence>
<reference evidence="5 6" key="1">
    <citation type="submission" date="2016-10" db="EMBL/GenBank/DDBJ databases">
        <authorList>
            <person name="Varghese N."/>
            <person name="Submissions S."/>
        </authorList>
    </citation>
    <scope>NUCLEOTIDE SEQUENCE [LARGE SCALE GENOMIC DNA]</scope>
    <source>
        <strain evidence="5 6">DSM 1361</strain>
    </source>
</reference>
<dbReference type="InterPro" id="IPR006683">
    <property type="entry name" value="Thioestr_dom"/>
</dbReference>
<dbReference type="PROSITE" id="PS51770">
    <property type="entry name" value="HOTDOG_ACOT"/>
    <property type="match status" value="1"/>
</dbReference>
<evidence type="ECO:0000313" key="6">
    <source>
        <dbReference type="Proteomes" id="UP000243745"/>
    </source>
</evidence>
<dbReference type="OrthoDB" id="9801856at2"/>
<dbReference type="PANTHER" id="PTHR11049">
    <property type="entry name" value="ACYL COENZYME A THIOESTER HYDROLASE"/>
    <property type="match status" value="1"/>
</dbReference>
<organism evidence="5 6">
    <name type="scientific">Ruminobacter amylophilus</name>
    <dbReference type="NCBI Taxonomy" id="867"/>
    <lineage>
        <taxon>Bacteria</taxon>
        <taxon>Pseudomonadati</taxon>
        <taxon>Pseudomonadota</taxon>
        <taxon>Gammaproteobacteria</taxon>
        <taxon>Aeromonadales</taxon>
        <taxon>Succinivibrionaceae</taxon>
        <taxon>Ruminobacter</taxon>
    </lineage>
</organism>
<dbReference type="GO" id="GO:0006637">
    <property type="term" value="P:acyl-CoA metabolic process"/>
    <property type="evidence" value="ECO:0007669"/>
    <property type="project" value="TreeGrafter"/>
</dbReference>
<evidence type="ECO:0000259" key="4">
    <source>
        <dbReference type="PROSITE" id="PS51770"/>
    </source>
</evidence>
<dbReference type="GO" id="GO:0052816">
    <property type="term" value="F:long-chain fatty acyl-CoA hydrolase activity"/>
    <property type="evidence" value="ECO:0007669"/>
    <property type="project" value="TreeGrafter"/>
</dbReference>